<name>A0A8H7ETF1_9FUNG</name>
<dbReference type="Proteomes" id="UP000605846">
    <property type="component" value="Unassembled WGS sequence"/>
</dbReference>
<gene>
    <name evidence="1" type="ORF">EC973_003329</name>
</gene>
<sequence>MDPNQCSVLIVNSEGSSDTSLSSLYSVFADVTTAKIGDDAIEKLQARQIHSVLSTLVLIDIENHTHNDDGLQFLKTIVQKLETGLLVDTVPVGK</sequence>
<protein>
    <submittedName>
        <fullName evidence="1">Uncharacterized protein</fullName>
    </submittedName>
</protein>
<dbReference type="EMBL" id="JABAYA010000002">
    <property type="protein sequence ID" value="KAF7732582.1"/>
    <property type="molecule type" value="Genomic_DNA"/>
</dbReference>
<evidence type="ECO:0000313" key="1">
    <source>
        <dbReference type="EMBL" id="KAF7732582.1"/>
    </source>
</evidence>
<reference evidence="1" key="1">
    <citation type="submission" date="2020-01" db="EMBL/GenBank/DDBJ databases">
        <title>Genome Sequencing of Three Apophysomyces-Like Fungal Strains Confirms a Novel Fungal Genus in the Mucoromycota with divergent Burkholderia-like Endosymbiotic Bacteria.</title>
        <authorList>
            <person name="Stajich J.E."/>
            <person name="Macias A.M."/>
            <person name="Carter-House D."/>
            <person name="Lovett B."/>
            <person name="Kasson L.R."/>
            <person name="Berry K."/>
            <person name="Grigoriev I."/>
            <person name="Chang Y."/>
            <person name="Spatafora J."/>
            <person name="Kasson M.T."/>
        </authorList>
    </citation>
    <scope>NUCLEOTIDE SEQUENCE</scope>
    <source>
        <strain evidence="1">NRRL A-21654</strain>
    </source>
</reference>
<keyword evidence="2" id="KW-1185">Reference proteome</keyword>
<dbReference type="AlphaFoldDB" id="A0A8H7ETF1"/>
<comment type="caution">
    <text evidence="1">The sequence shown here is derived from an EMBL/GenBank/DDBJ whole genome shotgun (WGS) entry which is preliminary data.</text>
</comment>
<proteinExistence type="predicted"/>
<evidence type="ECO:0000313" key="2">
    <source>
        <dbReference type="Proteomes" id="UP000605846"/>
    </source>
</evidence>
<organism evidence="1 2">
    <name type="scientific">Apophysomyces ossiformis</name>
    <dbReference type="NCBI Taxonomy" id="679940"/>
    <lineage>
        <taxon>Eukaryota</taxon>
        <taxon>Fungi</taxon>
        <taxon>Fungi incertae sedis</taxon>
        <taxon>Mucoromycota</taxon>
        <taxon>Mucoromycotina</taxon>
        <taxon>Mucoromycetes</taxon>
        <taxon>Mucorales</taxon>
        <taxon>Mucorineae</taxon>
        <taxon>Mucoraceae</taxon>
        <taxon>Apophysomyces</taxon>
    </lineage>
</organism>
<accession>A0A8H7ETF1</accession>